<dbReference type="Gene3D" id="3.40.605.10">
    <property type="entry name" value="Aldehyde Dehydrogenase, Chain A, domain 1"/>
    <property type="match status" value="1"/>
</dbReference>
<keyword evidence="4" id="KW-1185">Reference proteome</keyword>
<evidence type="ECO:0000256" key="1">
    <source>
        <dbReference type="ARBA" id="ARBA00023002"/>
    </source>
</evidence>
<organism evidence="3 4">
    <name type="scientific">Levilactobacillus angrenensis</name>
    <dbReference type="NCBI Taxonomy" id="2486020"/>
    <lineage>
        <taxon>Bacteria</taxon>
        <taxon>Bacillati</taxon>
        <taxon>Bacillota</taxon>
        <taxon>Bacilli</taxon>
        <taxon>Lactobacillales</taxon>
        <taxon>Lactobacillaceae</taxon>
        <taxon>Levilactobacillus</taxon>
    </lineage>
</organism>
<dbReference type="SUPFAM" id="SSF53720">
    <property type="entry name" value="ALDH-like"/>
    <property type="match status" value="1"/>
</dbReference>
<dbReference type="InterPro" id="IPR016163">
    <property type="entry name" value="Ald_DH_C"/>
</dbReference>
<keyword evidence="1 3" id="KW-0560">Oxidoreductase</keyword>
<dbReference type="Pfam" id="PF00171">
    <property type="entry name" value="Aldedh"/>
    <property type="match status" value="1"/>
</dbReference>
<protein>
    <submittedName>
        <fullName evidence="3">Acetaldehyde dehydrogenase (Acetylating)</fullName>
        <ecNumber evidence="3">1.2.1.10</ecNumber>
    </submittedName>
</protein>
<sequence>MSLTDADLLSIQEVRTLLHQATKAQKIFSQFSQEKVNEICQAIADAGVANAERLAKMAQEETGFGIWQDKVIKNEFASKTVNDRYRDLKTIGILGEDSDHKTIDMAVPVGVIAGLIPSTNPTSSVFYKALIAVKAGNAIVFSPHPNAKNCILEAIKVTSEAAYQAGAPAGLISGMTAPTLEGTDELMHNEETKLILATGGTAMVHAAYSSGTPALGVGPGNGSAFIEKSADAALAVKRIMDSETFDNGTICASEQSVIVEDANKDEVRRELEKQGGYFLNDEERERVSHFILRADGTMNPQIVGKSVQVIADLAKIEVPRDTRVLIARDSEENVGKNDPFSREKLTPIMAYFEVKDMQAAADLTNKLLMNEGAGHTAIVHSENHKLVCEYAAMVPASRVLVNTPGSLGGIGATTGLNPALTLGCGAIGGSASSDNISPLNLLNLKRVAVGVREIEDIRGAASSVAQAAPTLSSSNQQQLVDELVRQVLATIQ</sequence>
<evidence type="ECO:0000313" key="3">
    <source>
        <dbReference type="EMBL" id="MFC6290733.1"/>
    </source>
</evidence>
<dbReference type="Proteomes" id="UP001596258">
    <property type="component" value="Unassembled WGS sequence"/>
</dbReference>
<dbReference type="EMBL" id="JBHSSO010000070">
    <property type="protein sequence ID" value="MFC6290733.1"/>
    <property type="molecule type" value="Genomic_DNA"/>
</dbReference>
<dbReference type="InterPro" id="IPR015590">
    <property type="entry name" value="Aldehyde_DH_dom"/>
</dbReference>
<reference evidence="4" key="1">
    <citation type="journal article" date="2019" name="Int. J. Syst. Evol. Microbiol.">
        <title>The Global Catalogue of Microorganisms (GCM) 10K type strain sequencing project: providing services to taxonomists for standard genome sequencing and annotation.</title>
        <authorList>
            <consortium name="The Broad Institute Genomics Platform"/>
            <consortium name="The Broad Institute Genome Sequencing Center for Infectious Disease"/>
            <person name="Wu L."/>
            <person name="Ma J."/>
        </authorList>
    </citation>
    <scope>NUCLEOTIDE SEQUENCE [LARGE SCALE GENOMIC DNA]</scope>
    <source>
        <strain evidence="4">CCM 8893</strain>
    </source>
</reference>
<gene>
    <name evidence="3" type="ORF">ACFP1M_11170</name>
</gene>
<evidence type="ECO:0000259" key="2">
    <source>
        <dbReference type="Pfam" id="PF00171"/>
    </source>
</evidence>
<comment type="caution">
    <text evidence="3">The sequence shown here is derived from an EMBL/GenBank/DDBJ whole genome shotgun (WGS) entry which is preliminary data.</text>
</comment>
<dbReference type="EC" id="1.2.1.10" evidence="3"/>
<name>A0ABW1UC35_9LACO</name>
<dbReference type="InterPro" id="IPR013357">
    <property type="entry name" value="Acetaldehyde_DH_acetylating"/>
</dbReference>
<dbReference type="InterPro" id="IPR016162">
    <property type="entry name" value="Ald_DH_N"/>
</dbReference>
<dbReference type="InterPro" id="IPR016161">
    <property type="entry name" value="Ald_DH/histidinol_DH"/>
</dbReference>
<accession>A0ABW1UC35</accession>
<dbReference type="Gene3D" id="3.40.309.10">
    <property type="entry name" value="Aldehyde Dehydrogenase, Chain A, domain 2"/>
    <property type="match status" value="1"/>
</dbReference>
<dbReference type="GO" id="GO:0008774">
    <property type="term" value="F:acetaldehyde dehydrogenase (acetylating) activity"/>
    <property type="evidence" value="ECO:0007669"/>
    <property type="project" value="UniProtKB-EC"/>
</dbReference>
<feature type="domain" description="Aldehyde dehydrogenase" evidence="2">
    <location>
        <begin position="12"/>
        <end position="273"/>
    </location>
</feature>
<dbReference type="PANTHER" id="PTHR11699">
    <property type="entry name" value="ALDEHYDE DEHYDROGENASE-RELATED"/>
    <property type="match status" value="1"/>
</dbReference>
<dbReference type="CDD" id="cd07122">
    <property type="entry name" value="ALDH_F20_ACDH"/>
    <property type="match status" value="1"/>
</dbReference>
<evidence type="ECO:0000313" key="4">
    <source>
        <dbReference type="Proteomes" id="UP001596258"/>
    </source>
</evidence>
<dbReference type="RefSeq" id="WP_125575094.1">
    <property type="nucleotide sequence ID" value="NZ_JBHSSO010000070.1"/>
</dbReference>
<dbReference type="NCBIfam" id="TIGR02518">
    <property type="entry name" value="EutH_ACDH"/>
    <property type="match status" value="1"/>
</dbReference>
<proteinExistence type="predicted"/>